<evidence type="ECO:0000313" key="2">
    <source>
        <dbReference type="EMBL" id="WOO83016.1"/>
    </source>
</evidence>
<evidence type="ECO:0000313" key="3">
    <source>
        <dbReference type="Proteomes" id="UP000827549"/>
    </source>
</evidence>
<feature type="compositionally biased region" description="Pro residues" evidence="1">
    <location>
        <begin position="59"/>
        <end position="68"/>
    </location>
</feature>
<gene>
    <name evidence="2" type="ORF">LOC62_04G006496</name>
</gene>
<dbReference type="Proteomes" id="UP000827549">
    <property type="component" value="Chromosome 4"/>
</dbReference>
<dbReference type="RefSeq" id="XP_062629048.1">
    <property type="nucleotide sequence ID" value="XM_062773064.1"/>
</dbReference>
<feature type="region of interest" description="Disordered" evidence="1">
    <location>
        <begin position="176"/>
        <end position="271"/>
    </location>
</feature>
<feature type="compositionally biased region" description="Low complexity" evidence="1">
    <location>
        <begin position="245"/>
        <end position="256"/>
    </location>
</feature>
<proteinExistence type="predicted"/>
<dbReference type="AlphaFoldDB" id="A0AAF0YDU9"/>
<protein>
    <submittedName>
        <fullName evidence="2">Uncharacterized protein</fullName>
    </submittedName>
</protein>
<organism evidence="2 3">
    <name type="scientific">Vanrija pseudolonga</name>
    <dbReference type="NCBI Taxonomy" id="143232"/>
    <lineage>
        <taxon>Eukaryota</taxon>
        <taxon>Fungi</taxon>
        <taxon>Dikarya</taxon>
        <taxon>Basidiomycota</taxon>
        <taxon>Agaricomycotina</taxon>
        <taxon>Tremellomycetes</taxon>
        <taxon>Trichosporonales</taxon>
        <taxon>Trichosporonaceae</taxon>
        <taxon>Vanrija</taxon>
    </lineage>
</organism>
<dbReference type="GeneID" id="87809718"/>
<dbReference type="EMBL" id="CP086717">
    <property type="protein sequence ID" value="WOO83016.1"/>
    <property type="molecule type" value="Genomic_DNA"/>
</dbReference>
<reference evidence="2" key="1">
    <citation type="submission" date="2023-10" db="EMBL/GenBank/DDBJ databases">
        <authorList>
            <person name="Noh H."/>
        </authorList>
    </citation>
    <scope>NUCLEOTIDE SEQUENCE</scope>
    <source>
        <strain evidence="2">DUCC4014</strain>
    </source>
</reference>
<sequence>MDEERTHAHLLAPMPQTDPVTPDAPSDNEEWAYYEDTDTDTESAPPPPPPPSEADVPITPSPLYIPPPRRQRTRDAAYAAYYEVLVGNLATHDLLGVLAPGGRAYPSRHLLSPALEVLRAVVAVHFPALEWDSATFDARLADLRGDRPESVAYSFGLYSRAVDRWFELASEDDPFQEVSRPGRIKEPLFMPGPSSSGSRSPTTPRRPAPKVSFSLPLSKPPLSTTKTVKRKRSDLHSKQAMRTKAPPSASGSRSGAQDPSPDSSTAPLTGTEGLCVGRTGVAGHLGPAALIATGC</sequence>
<feature type="compositionally biased region" description="Acidic residues" evidence="1">
    <location>
        <begin position="26"/>
        <end position="41"/>
    </location>
</feature>
<feature type="compositionally biased region" description="Low complexity" evidence="1">
    <location>
        <begin position="191"/>
        <end position="205"/>
    </location>
</feature>
<evidence type="ECO:0000256" key="1">
    <source>
        <dbReference type="SAM" id="MobiDB-lite"/>
    </source>
</evidence>
<name>A0AAF0YDU9_9TREE</name>
<feature type="region of interest" description="Disordered" evidence="1">
    <location>
        <begin position="1"/>
        <end position="69"/>
    </location>
</feature>
<accession>A0AAF0YDU9</accession>
<keyword evidence="3" id="KW-1185">Reference proteome</keyword>
<feature type="compositionally biased region" description="Low complexity" evidence="1">
    <location>
        <begin position="214"/>
        <end position="226"/>
    </location>
</feature>